<protein>
    <recommendedName>
        <fullName evidence="6">Alpha-taxilin</fullName>
    </recommendedName>
</protein>
<feature type="region of interest" description="Disordered" evidence="3">
    <location>
        <begin position="583"/>
        <end position="617"/>
    </location>
</feature>
<evidence type="ECO:0000313" key="5">
    <source>
        <dbReference type="Proteomes" id="UP001367676"/>
    </source>
</evidence>
<feature type="region of interest" description="Disordered" evidence="3">
    <location>
        <begin position="415"/>
        <end position="538"/>
    </location>
</feature>
<feature type="region of interest" description="Disordered" evidence="3">
    <location>
        <begin position="1"/>
        <end position="59"/>
    </location>
</feature>
<evidence type="ECO:0008006" key="6">
    <source>
        <dbReference type="Google" id="ProtNLM"/>
    </source>
</evidence>
<dbReference type="InterPro" id="IPR026183">
    <property type="entry name" value="Taxilin_fam"/>
</dbReference>
<evidence type="ECO:0000313" key="4">
    <source>
        <dbReference type="EMBL" id="KAK7605383.1"/>
    </source>
</evidence>
<comment type="similarity">
    <text evidence="1">Belongs to the taxilin family.</text>
</comment>
<gene>
    <name evidence="4" type="ORF">V9T40_007241</name>
</gene>
<dbReference type="PANTHER" id="PTHR16127">
    <property type="entry name" value="TAXILIN"/>
    <property type="match status" value="1"/>
</dbReference>
<feature type="compositionally biased region" description="Polar residues" evidence="3">
    <location>
        <begin position="458"/>
        <end position="479"/>
    </location>
</feature>
<dbReference type="Pfam" id="PF09728">
    <property type="entry name" value="Taxilin"/>
    <property type="match status" value="1"/>
</dbReference>
<name>A0AAN9TW25_9HEMI</name>
<evidence type="ECO:0000256" key="3">
    <source>
        <dbReference type="SAM" id="MobiDB-lite"/>
    </source>
</evidence>
<feature type="compositionally biased region" description="Polar residues" evidence="3">
    <location>
        <begin position="24"/>
        <end position="40"/>
    </location>
</feature>
<accession>A0AAN9TW25</accession>
<feature type="compositionally biased region" description="Polar residues" evidence="3">
    <location>
        <begin position="517"/>
        <end position="534"/>
    </location>
</feature>
<keyword evidence="5" id="KW-1185">Reference proteome</keyword>
<evidence type="ECO:0000256" key="2">
    <source>
        <dbReference type="SAM" id="Coils"/>
    </source>
</evidence>
<evidence type="ECO:0000256" key="1">
    <source>
        <dbReference type="ARBA" id="ARBA00009550"/>
    </source>
</evidence>
<organism evidence="4 5">
    <name type="scientific">Parthenolecanium corni</name>
    <dbReference type="NCBI Taxonomy" id="536013"/>
    <lineage>
        <taxon>Eukaryota</taxon>
        <taxon>Metazoa</taxon>
        <taxon>Ecdysozoa</taxon>
        <taxon>Arthropoda</taxon>
        <taxon>Hexapoda</taxon>
        <taxon>Insecta</taxon>
        <taxon>Pterygota</taxon>
        <taxon>Neoptera</taxon>
        <taxon>Paraneoptera</taxon>
        <taxon>Hemiptera</taxon>
        <taxon>Sternorrhyncha</taxon>
        <taxon>Coccoidea</taxon>
        <taxon>Coccidae</taxon>
        <taxon>Parthenolecanium</taxon>
    </lineage>
</organism>
<dbReference type="Proteomes" id="UP001367676">
    <property type="component" value="Unassembled WGS sequence"/>
</dbReference>
<feature type="coiled-coil region" evidence="2">
    <location>
        <begin position="88"/>
        <end position="175"/>
    </location>
</feature>
<proteinExistence type="inferred from homology"/>
<feature type="compositionally biased region" description="Polar residues" evidence="3">
    <location>
        <begin position="583"/>
        <end position="595"/>
    </location>
</feature>
<dbReference type="AlphaFoldDB" id="A0AAN9TW25"/>
<dbReference type="EMBL" id="JBBCAQ010000002">
    <property type="protein sequence ID" value="KAK7605383.1"/>
    <property type="molecule type" value="Genomic_DNA"/>
</dbReference>
<sequence length="633" mass="71624">MSSPKTSASNPDGEGTAHVEEQRLNPSSSETLQFTNSSSNDAEESVAVPKSSKSGKCRKNDQCVQQALRSLNRFSTSEEKFTAICAKYADIFDENRKLQATLKEQQKQIGTLTKEKDHTRSELMKAIFTKDKLENLCRELQRQNREIRDESIQKIREEEQKRKEVSSKFQTTLNEITELMKQDSDKTMKLRDDNVDMTSKLKSIYEQYEIREQQMERMTKQMALETQLYEAKIAKLEMETAAEKEVLLREKQQLLLTLTEYQAKFQEYQNIEVTLRNQVALYNNKYEEFEKSLTRSNEVFGGFKSEMENMSNKIVKLESETAAWKLRWEKTQKALIEMASEKQKSDQEIVLAAKQMATLHKLCRTLQSERTQLLAKLKQSSSQNDTTENTSNVTNVSNLLETKIIDENLQVTKNYTEEKDANNKPKILTKSSQASEKSPGVPKTKSKTDKKHPVSGQREGSQNTTVKELDSAITQTNGVEESKKQDSSVKAVPSGNSSRVSAEETAVNDENKITDTLECSQQQKVPSSASSTDSTHFKDTKSELKNVVSQLENNKGSAVAEVAGETTSSENLLLQNTSIPSASETKIQPSLSENVSEPVESILKNSGQNTGEEEKQKMNDHVMIYKEHVYLIA</sequence>
<feature type="coiled-coil region" evidence="2">
    <location>
        <begin position="201"/>
        <end position="264"/>
    </location>
</feature>
<feature type="compositionally biased region" description="Polar residues" evidence="3">
    <location>
        <begin position="1"/>
        <end position="10"/>
    </location>
</feature>
<dbReference type="GO" id="GO:0019905">
    <property type="term" value="F:syntaxin binding"/>
    <property type="evidence" value="ECO:0007669"/>
    <property type="project" value="InterPro"/>
</dbReference>
<dbReference type="PANTHER" id="PTHR16127:SF13">
    <property type="entry name" value="GH01188P"/>
    <property type="match status" value="1"/>
</dbReference>
<comment type="caution">
    <text evidence="4">The sequence shown here is derived from an EMBL/GenBank/DDBJ whole genome shotgun (WGS) entry which is preliminary data.</text>
</comment>
<reference evidence="4 5" key="1">
    <citation type="submission" date="2024-03" db="EMBL/GenBank/DDBJ databases">
        <title>Adaptation during the transition from Ophiocordyceps entomopathogen to insect associate is accompanied by gene loss and intensified selection.</title>
        <authorList>
            <person name="Ward C.M."/>
            <person name="Onetto C.A."/>
            <person name="Borneman A.R."/>
        </authorList>
    </citation>
    <scope>NUCLEOTIDE SEQUENCE [LARGE SCALE GENOMIC DNA]</scope>
    <source>
        <strain evidence="4">AWRI1</strain>
        <tissue evidence="4">Single Adult Female</tissue>
    </source>
</reference>
<keyword evidence="2" id="KW-0175">Coiled coil</keyword>